<dbReference type="GeneID" id="106660805"/>
<evidence type="ECO:0000313" key="1">
    <source>
        <dbReference type="EnsemblMetazoa" id="XP_014239236.1"/>
    </source>
</evidence>
<proteinExistence type="predicted"/>
<organism evidence="1 2">
    <name type="scientific">Cimex lectularius</name>
    <name type="common">Bed bug</name>
    <name type="synonym">Acanthia lectularia</name>
    <dbReference type="NCBI Taxonomy" id="79782"/>
    <lineage>
        <taxon>Eukaryota</taxon>
        <taxon>Metazoa</taxon>
        <taxon>Ecdysozoa</taxon>
        <taxon>Arthropoda</taxon>
        <taxon>Hexapoda</taxon>
        <taxon>Insecta</taxon>
        <taxon>Pterygota</taxon>
        <taxon>Neoptera</taxon>
        <taxon>Paraneoptera</taxon>
        <taxon>Hemiptera</taxon>
        <taxon>Heteroptera</taxon>
        <taxon>Panheteroptera</taxon>
        <taxon>Cimicomorpha</taxon>
        <taxon>Cimicidae</taxon>
        <taxon>Cimex</taxon>
    </lineage>
</organism>
<reference evidence="1" key="1">
    <citation type="submission" date="2022-01" db="UniProtKB">
        <authorList>
            <consortium name="EnsemblMetazoa"/>
        </authorList>
    </citation>
    <scope>IDENTIFICATION</scope>
</reference>
<sequence>MAACKCPTINLAKVSIQALKLQESKLQKLPVATRDIKCRTPYPIPPPPRLIKYKTIQICQAPPIDFIHPALPCICPPCPICPTKAERLQALLKLVGKFYVLYFLFQLANAGEFWGSADASAELVTSISNLILRLSGSKEQFKGHKIGFFQVDKIKYNLLTFWDKLVFTVFWYSVGLPAKYYNDIANQVNRALFYKECPCKLKKQEELAKQNEEKSKKK</sequence>
<dbReference type="EnsemblMetazoa" id="XM_014383750.2">
    <property type="protein sequence ID" value="XP_014239236.1"/>
    <property type="gene ID" value="LOC106660805"/>
</dbReference>
<evidence type="ECO:0000313" key="2">
    <source>
        <dbReference type="Proteomes" id="UP000494040"/>
    </source>
</evidence>
<dbReference type="Proteomes" id="UP000494040">
    <property type="component" value="Unassembled WGS sequence"/>
</dbReference>
<protein>
    <submittedName>
        <fullName evidence="1">Uncharacterized protein</fullName>
    </submittedName>
</protein>
<dbReference type="KEGG" id="clec:106660805"/>
<name>A0A8I6R5R7_CIMLE</name>
<dbReference type="RefSeq" id="XP_014239236.1">
    <property type="nucleotide sequence ID" value="XM_014383750.2"/>
</dbReference>
<dbReference type="AlphaFoldDB" id="A0A8I6R5R7"/>
<keyword evidence="2" id="KW-1185">Reference proteome</keyword>
<accession>A0A8I6R5R7</accession>